<keyword evidence="6" id="KW-1185">Reference proteome</keyword>
<comment type="caution">
    <text evidence="5">The sequence shown here is derived from an EMBL/GenBank/DDBJ whole genome shotgun (WGS) entry which is preliminary data.</text>
</comment>
<feature type="domain" description="PD-(D/E)XK endonuclease-like" evidence="4">
    <location>
        <begin position="7"/>
        <end position="234"/>
    </location>
</feature>
<sequence length="240" mass="28111">MTAPYFSLSQGHLQLLSICPPQFQRRYWEQLGSLLEPQRQAKTEWGQNFHQLVQQWTLGLPLETLATPNLDPQEVNLLGSLKNLIATVPALHLPSSQRQAEHQRTLARDDVLLTVVYDLLVLTPDQGQIFDWKTYPQPAKPEKLHHHWQTKLYLYVLAATSAYPPEQLSMTYWFVQSPDKIQHYTIAYNEAQHRATERELTDLLQQFRQGLAAWHRHRAPLPHRHNCNRCPYHEQFFPPD</sequence>
<protein>
    <submittedName>
        <fullName evidence="5">PD-(D/E)XK nuclease family protein</fullName>
    </submittedName>
</protein>
<keyword evidence="2" id="KW-0378">Hydrolase</keyword>
<dbReference type="Proteomes" id="UP000658720">
    <property type="component" value="Unassembled WGS sequence"/>
</dbReference>
<reference evidence="5 6" key="1">
    <citation type="submission" date="2020-10" db="EMBL/GenBank/DDBJ databases">
        <authorList>
            <person name="Castelo-Branco R."/>
            <person name="Eusebio N."/>
            <person name="Adriana R."/>
            <person name="Vieira A."/>
            <person name="Brugerolle De Fraissinette N."/>
            <person name="Rezende De Castro R."/>
            <person name="Schneider M.P."/>
            <person name="Vasconcelos V."/>
            <person name="Leao P.N."/>
        </authorList>
    </citation>
    <scope>NUCLEOTIDE SEQUENCE [LARGE SCALE GENOMIC DNA]</scope>
    <source>
        <strain evidence="5 6">LEGE 00031</strain>
    </source>
</reference>
<evidence type="ECO:0000256" key="1">
    <source>
        <dbReference type="ARBA" id="ARBA00022763"/>
    </source>
</evidence>
<dbReference type="Pfam" id="PF12705">
    <property type="entry name" value="PDDEXK_1"/>
    <property type="match status" value="1"/>
</dbReference>
<proteinExistence type="predicted"/>
<evidence type="ECO:0000256" key="2">
    <source>
        <dbReference type="ARBA" id="ARBA00022806"/>
    </source>
</evidence>
<dbReference type="EMBL" id="JADEVV010000012">
    <property type="protein sequence ID" value="MBE9253368.1"/>
    <property type="molecule type" value="Genomic_DNA"/>
</dbReference>
<gene>
    <name evidence="5" type="ORF">IQ217_05710</name>
</gene>
<evidence type="ECO:0000256" key="3">
    <source>
        <dbReference type="ARBA" id="ARBA00023204"/>
    </source>
</evidence>
<evidence type="ECO:0000259" key="4">
    <source>
        <dbReference type="Pfam" id="PF12705"/>
    </source>
</evidence>
<name>A0ABR9VR26_9SYNC</name>
<organism evidence="5 6">
    <name type="scientific">Synechocystis salina LEGE 00031</name>
    <dbReference type="NCBI Taxonomy" id="1828736"/>
    <lineage>
        <taxon>Bacteria</taxon>
        <taxon>Bacillati</taxon>
        <taxon>Cyanobacteriota</taxon>
        <taxon>Cyanophyceae</taxon>
        <taxon>Synechococcales</taxon>
        <taxon>Merismopediaceae</taxon>
        <taxon>Synechocystis</taxon>
    </lineage>
</organism>
<keyword evidence="2" id="KW-0347">Helicase</keyword>
<dbReference type="RefSeq" id="WP_194019236.1">
    <property type="nucleotide sequence ID" value="NZ_JADEVV010000012.1"/>
</dbReference>
<keyword evidence="1" id="KW-0227">DNA damage</keyword>
<dbReference type="InterPro" id="IPR038726">
    <property type="entry name" value="PDDEXK_AddAB-type"/>
</dbReference>
<evidence type="ECO:0000313" key="5">
    <source>
        <dbReference type="EMBL" id="MBE9253368.1"/>
    </source>
</evidence>
<evidence type="ECO:0000313" key="6">
    <source>
        <dbReference type="Proteomes" id="UP000658720"/>
    </source>
</evidence>
<keyword evidence="2" id="KW-0547">Nucleotide-binding</keyword>
<accession>A0ABR9VR26</accession>
<keyword evidence="2" id="KW-0067">ATP-binding</keyword>
<dbReference type="InterPro" id="IPR011604">
    <property type="entry name" value="PDDEXK-like_dom_sf"/>
</dbReference>
<dbReference type="Gene3D" id="3.90.320.10">
    <property type="match status" value="1"/>
</dbReference>
<keyword evidence="3" id="KW-0234">DNA repair</keyword>